<dbReference type="Gene3D" id="3.30.559.10">
    <property type="entry name" value="Chloramphenicol acetyltransferase-like domain"/>
    <property type="match status" value="1"/>
</dbReference>
<dbReference type="SUPFAM" id="SSF51230">
    <property type="entry name" value="Single hybrid motif"/>
    <property type="match status" value="1"/>
</dbReference>
<evidence type="ECO:0000256" key="16">
    <source>
        <dbReference type="SAM" id="MobiDB-lite"/>
    </source>
</evidence>
<evidence type="ECO:0000256" key="3">
    <source>
        <dbReference type="ARBA" id="ARBA00005145"/>
    </source>
</evidence>
<sequence>MLPAAGKMSPARLSRHVLRLYITRTSQCSTPSRTYRLAPASWSAGSRLPTLQPVQVTGRWQAGLASRGLRTSATLGDDVKVVQVPAFAESVSEGDVRFEKAAGDSVKEDEVVAEIETDKTSVPVPAPAAGVIAELLVADGSTVKPGTNLFSIKVGASGGASAEKKSEPAAEAPKKEEPKKEEPAAAPKSEPKPSAPASSAAPEKPSESSDTAGPIPSRPPASSGSRPSAPSASIPVAAVRHSMALEKGEVKLPPDDPTKEITGTRTEQRVKMSRMRQRIAQRLKDAQNTNAMLTTFNEIDMSNIMQLRKQHQEAFVKKHGIKIGFMSAFVKASAYALTHQPTVNAAIDGNEIVYRDYVDISVAVATPKGLVVPVLRSVEGMSYLDIEKGIEALGAKAKEGSLAVEDMDGGTFTISNGGVFGSMFGTPIINPPQSAILGMHGIFQRPVAIDGKVEIRPMMYVALTYDHRLIDGREAVTFLRHIKAAVEDPRVLLLGL</sequence>
<evidence type="ECO:0000256" key="13">
    <source>
        <dbReference type="ARBA" id="ARBA00031331"/>
    </source>
</evidence>
<dbReference type="GO" id="GO:0005739">
    <property type="term" value="C:mitochondrion"/>
    <property type="evidence" value="ECO:0007669"/>
    <property type="project" value="UniProtKB-SubCell"/>
</dbReference>
<dbReference type="InterPro" id="IPR011053">
    <property type="entry name" value="Single_hybrid_motif"/>
</dbReference>
<feature type="compositionally biased region" description="Basic and acidic residues" evidence="16">
    <location>
        <begin position="162"/>
        <end position="183"/>
    </location>
</feature>
<dbReference type="AlphaFoldDB" id="A0A6A4WF53"/>
<feature type="region of interest" description="Disordered" evidence="16">
    <location>
        <begin position="156"/>
        <end position="233"/>
    </location>
</feature>
<dbReference type="SUPFAM" id="SSF52777">
    <property type="entry name" value="CoA-dependent acyltransferases"/>
    <property type="match status" value="1"/>
</dbReference>
<evidence type="ECO:0000256" key="4">
    <source>
        <dbReference type="ARBA" id="ARBA00007317"/>
    </source>
</evidence>
<evidence type="ECO:0000256" key="8">
    <source>
        <dbReference type="ARBA" id="ARBA00022679"/>
    </source>
</evidence>
<evidence type="ECO:0000259" key="17">
    <source>
        <dbReference type="PROSITE" id="PS50968"/>
    </source>
</evidence>
<dbReference type="EMBL" id="VIIS01000696">
    <property type="protein sequence ID" value="KAF0306026.1"/>
    <property type="molecule type" value="Genomic_DNA"/>
</dbReference>
<dbReference type="EC" id="2.3.1.61" evidence="5"/>
<dbReference type="FunFam" id="3.30.559.10:FF:000006">
    <property type="entry name" value="Dihydrolipoyllysine-residue succinyltransferase component of 2-oxoglutarate dehydrogenase complex, mitochondrial"/>
    <property type="match status" value="1"/>
</dbReference>
<name>A0A6A4WF53_AMPAM</name>
<dbReference type="NCBIfam" id="NF004309">
    <property type="entry name" value="PRK05704.1"/>
    <property type="match status" value="1"/>
</dbReference>
<proteinExistence type="inferred from homology"/>
<feature type="domain" description="Lipoyl-binding" evidence="17">
    <location>
        <begin position="79"/>
        <end position="153"/>
    </location>
</feature>
<dbReference type="PANTHER" id="PTHR43416:SF5">
    <property type="entry name" value="DIHYDROLIPOYLLYSINE-RESIDUE SUCCINYLTRANSFERASE COMPONENT OF 2-OXOGLUTARATE DEHYDROGENASE COMPLEX, MITOCHONDRIAL"/>
    <property type="match status" value="1"/>
</dbReference>
<keyword evidence="19" id="KW-1185">Reference proteome</keyword>
<gene>
    <name evidence="18" type="primary">dlst</name>
    <name evidence="18" type="ORF">FJT64_022407</name>
</gene>
<evidence type="ECO:0000256" key="7">
    <source>
        <dbReference type="ARBA" id="ARBA00022532"/>
    </source>
</evidence>
<evidence type="ECO:0000256" key="6">
    <source>
        <dbReference type="ARBA" id="ARBA00020294"/>
    </source>
</evidence>
<dbReference type="PROSITE" id="PS50968">
    <property type="entry name" value="BIOTINYL_LIPOYL"/>
    <property type="match status" value="1"/>
</dbReference>
<keyword evidence="11" id="KW-0496">Mitochondrion</keyword>
<keyword evidence="7" id="KW-0816">Tricarboxylic acid cycle</keyword>
<evidence type="ECO:0000256" key="12">
    <source>
        <dbReference type="ARBA" id="ARBA00023315"/>
    </source>
</evidence>
<dbReference type="Pfam" id="PF00198">
    <property type="entry name" value="2-oxoacid_dh"/>
    <property type="match status" value="1"/>
</dbReference>
<evidence type="ECO:0000256" key="1">
    <source>
        <dbReference type="ARBA" id="ARBA00001938"/>
    </source>
</evidence>
<dbReference type="NCBIfam" id="TIGR01347">
    <property type="entry name" value="sucB"/>
    <property type="match status" value="1"/>
</dbReference>
<evidence type="ECO:0000256" key="10">
    <source>
        <dbReference type="ARBA" id="ARBA00022946"/>
    </source>
</evidence>
<comment type="similarity">
    <text evidence="4">Belongs to the 2-oxoacid dehydrogenase family.</text>
</comment>
<protein>
    <recommendedName>
        <fullName evidence="6">Dihydrolipoyllysine-residue succinyltransferase component of 2-oxoglutarate dehydrogenase complex, mitochondrial</fullName>
        <ecNumber evidence="5">2.3.1.61</ecNumber>
    </recommendedName>
    <alternativeName>
        <fullName evidence="14">2-oxoglutarate dehydrogenase complex component E2</fullName>
    </alternativeName>
    <alternativeName>
        <fullName evidence="13">E2K</fullName>
    </alternativeName>
</protein>
<keyword evidence="12" id="KW-0012">Acyltransferase</keyword>
<dbReference type="InterPro" id="IPR050537">
    <property type="entry name" value="2-oxoacid_dehydrogenase"/>
</dbReference>
<comment type="pathway">
    <text evidence="3">Amino-acid degradation; L-lysine degradation via saccharopine pathway; glutaryl-CoA from L-lysine: step 6/6.</text>
</comment>
<dbReference type="PANTHER" id="PTHR43416">
    <property type="entry name" value="DIHYDROLIPOYLLYSINE-RESIDUE SUCCINYLTRANSFERASE COMPONENT OF 2-OXOGLUTARATE DEHYDROGENASE COMPLEX, MITOCHONDRIAL-RELATED"/>
    <property type="match status" value="1"/>
</dbReference>
<comment type="function">
    <text evidence="15">Dihydrolipoamide succinyltransferase (E2) component of the 2-oxoglutarate dehydrogenase complex. The 2-oxoglutarate dehydrogenase complex catalyzes the overall conversion of 2-oxoglutarate to succinyl-CoA and CO(2). The 2-oxoglutarate dehydrogenase complex is mainly active in the mitochondrion. A fraction of the 2-oxoglutarate dehydrogenase complex also localizes in the nucleus and is required for lysine succinylation of histones: associates with KAT2A on chromatin and provides succinyl-CoA to histone succinyltransferase KAT2A.</text>
</comment>
<dbReference type="OrthoDB" id="5391403at2759"/>
<comment type="cofactor">
    <cofactor evidence="1">
        <name>(R)-lipoate</name>
        <dbReference type="ChEBI" id="CHEBI:83088"/>
    </cofactor>
</comment>
<dbReference type="GO" id="GO:0033512">
    <property type="term" value="P:L-lysine catabolic process to acetyl-CoA via saccharopine"/>
    <property type="evidence" value="ECO:0007669"/>
    <property type="project" value="UniProtKB-UniPathway"/>
</dbReference>
<reference evidence="18 19" key="1">
    <citation type="submission" date="2019-07" db="EMBL/GenBank/DDBJ databases">
        <title>Draft genome assembly of a fouling barnacle, Amphibalanus amphitrite (Darwin, 1854): The first reference genome for Thecostraca.</title>
        <authorList>
            <person name="Kim W."/>
        </authorList>
    </citation>
    <scope>NUCLEOTIDE SEQUENCE [LARGE SCALE GENOMIC DNA]</scope>
    <source>
        <strain evidence="18">SNU_AA5</strain>
        <tissue evidence="18">Soma without cirri and trophi</tissue>
    </source>
</reference>
<keyword evidence="8" id="KW-0808">Transferase</keyword>
<evidence type="ECO:0000256" key="2">
    <source>
        <dbReference type="ARBA" id="ARBA00004173"/>
    </source>
</evidence>
<dbReference type="InterPro" id="IPR003016">
    <property type="entry name" value="2-oxoA_DH_lipoyl-BS"/>
</dbReference>
<dbReference type="Pfam" id="PF00364">
    <property type="entry name" value="Biotin_lipoyl"/>
    <property type="match status" value="1"/>
</dbReference>
<organism evidence="18 19">
    <name type="scientific">Amphibalanus amphitrite</name>
    <name type="common">Striped barnacle</name>
    <name type="synonym">Balanus amphitrite</name>
    <dbReference type="NCBI Taxonomy" id="1232801"/>
    <lineage>
        <taxon>Eukaryota</taxon>
        <taxon>Metazoa</taxon>
        <taxon>Ecdysozoa</taxon>
        <taxon>Arthropoda</taxon>
        <taxon>Crustacea</taxon>
        <taxon>Multicrustacea</taxon>
        <taxon>Cirripedia</taxon>
        <taxon>Thoracica</taxon>
        <taxon>Thoracicalcarea</taxon>
        <taxon>Balanomorpha</taxon>
        <taxon>Balanoidea</taxon>
        <taxon>Balanidae</taxon>
        <taxon>Amphibalaninae</taxon>
        <taxon>Amphibalanus</taxon>
    </lineage>
</organism>
<dbReference type="GO" id="GO:0045252">
    <property type="term" value="C:oxoglutarate dehydrogenase complex"/>
    <property type="evidence" value="ECO:0007669"/>
    <property type="project" value="InterPro"/>
</dbReference>
<evidence type="ECO:0000256" key="14">
    <source>
        <dbReference type="ARBA" id="ARBA00032406"/>
    </source>
</evidence>
<dbReference type="InterPro" id="IPR001078">
    <property type="entry name" value="2-oxoacid_DH_actylTfrase"/>
</dbReference>
<evidence type="ECO:0000256" key="9">
    <source>
        <dbReference type="ARBA" id="ARBA00022823"/>
    </source>
</evidence>
<evidence type="ECO:0000313" key="18">
    <source>
        <dbReference type="EMBL" id="KAF0306026.1"/>
    </source>
</evidence>
<comment type="caution">
    <text evidence="18">The sequence shown here is derived from an EMBL/GenBank/DDBJ whole genome shotgun (WGS) entry which is preliminary data.</text>
</comment>
<dbReference type="PROSITE" id="PS00189">
    <property type="entry name" value="LIPOYL"/>
    <property type="match status" value="1"/>
</dbReference>
<dbReference type="InterPro" id="IPR000089">
    <property type="entry name" value="Biotin_lipoyl"/>
</dbReference>
<dbReference type="GO" id="GO:0004149">
    <property type="term" value="F:dihydrolipoyllysine-residue succinyltransferase activity"/>
    <property type="evidence" value="ECO:0007669"/>
    <property type="project" value="UniProtKB-EC"/>
</dbReference>
<evidence type="ECO:0000256" key="5">
    <source>
        <dbReference type="ARBA" id="ARBA00012945"/>
    </source>
</evidence>
<accession>A0A6A4WF53</accession>
<comment type="subcellular location">
    <subcellularLocation>
        <location evidence="2">Mitochondrion</location>
    </subcellularLocation>
</comment>
<feature type="region of interest" description="Disordered" evidence="16">
    <location>
        <begin position="245"/>
        <end position="269"/>
    </location>
</feature>
<feature type="compositionally biased region" description="Low complexity" evidence="16">
    <location>
        <begin position="195"/>
        <end position="233"/>
    </location>
</feature>
<feature type="compositionally biased region" description="Basic and acidic residues" evidence="16">
    <location>
        <begin position="245"/>
        <end position="259"/>
    </location>
</feature>
<keyword evidence="10" id="KW-0809">Transit peptide</keyword>
<evidence type="ECO:0000256" key="11">
    <source>
        <dbReference type="ARBA" id="ARBA00023128"/>
    </source>
</evidence>
<dbReference type="Proteomes" id="UP000440578">
    <property type="component" value="Unassembled WGS sequence"/>
</dbReference>
<dbReference type="InterPro" id="IPR006255">
    <property type="entry name" value="SucB"/>
</dbReference>
<dbReference type="InterPro" id="IPR023213">
    <property type="entry name" value="CAT-like_dom_sf"/>
</dbReference>
<dbReference type="UniPathway" id="UPA00868">
    <property type="reaction ID" value="UER00840"/>
</dbReference>
<evidence type="ECO:0000313" key="19">
    <source>
        <dbReference type="Proteomes" id="UP000440578"/>
    </source>
</evidence>
<dbReference type="Gene3D" id="2.40.50.100">
    <property type="match status" value="1"/>
</dbReference>
<dbReference type="GO" id="GO:0006099">
    <property type="term" value="P:tricarboxylic acid cycle"/>
    <property type="evidence" value="ECO:0007669"/>
    <property type="project" value="UniProtKB-KW"/>
</dbReference>
<dbReference type="CDD" id="cd06849">
    <property type="entry name" value="lipoyl_domain"/>
    <property type="match status" value="1"/>
</dbReference>
<evidence type="ECO:0000256" key="15">
    <source>
        <dbReference type="ARBA" id="ARBA00046046"/>
    </source>
</evidence>
<keyword evidence="9" id="KW-0450">Lipoyl</keyword>